<dbReference type="AlphaFoldDB" id="E2SFL8"/>
<protein>
    <recommendedName>
        <fullName evidence="1">N-acetyltransferase domain-containing protein</fullName>
    </recommendedName>
</protein>
<gene>
    <name evidence="2" type="ORF">HMPREF0063_12827</name>
</gene>
<dbReference type="InterPro" id="IPR045057">
    <property type="entry name" value="Gcn5-rel_NAT"/>
</dbReference>
<dbReference type="Gene3D" id="3.40.630.30">
    <property type="match status" value="1"/>
</dbReference>
<evidence type="ECO:0000259" key="1">
    <source>
        <dbReference type="PROSITE" id="PS51729"/>
    </source>
</evidence>
<dbReference type="PROSITE" id="PS51729">
    <property type="entry name" value="GNAT_YJDJ"/>
    <property type="match status" value="1"/>
</dbReference>
<evidence type="ECO:0000313" key="2">
    <source>
        <dbReference type="EMBL" id="EFQ82119.1"/>
    </source>
</evidence>
<keyword evidence="3" id="KW-1185">Reference proteome</keyword>
<dbReference type="eggNOG" id="COG2388">
    <property type="taxonomic scope" value="Bacteria"/>
</dbReference>
<accession>E2SFL8</accession>
<dbReference type="STRING" id="585531.HMPREF0063_12827"/>
<dbReference type="Pfam" id="PF14542">
    <property type="entry name" value="Acetyltransf_CG"/>
    <property type="match status" value="1"/>
</dbReference>
<evidence type="ECO:0000313" key="3">
    <source>
        <dbReference type="Proteomes" id="UP000003111"/>
    </source>
</evidence>
<dbReference type="EMBL" id="ACLF03000012">
    <property type="protein sequence ID" value="EFQ82119.1"/>
    <property type="molecule type" value="Genomic_DNA"/>
</dbReference>
<dbReference type="PANTHER" id="PTHR31435:SF10">
    <property type="entry name" value="BSR4717 PROTEIN"/>
    <property type="match status" value="1"/>
</dbReference>
<dbReference type="InterPro" id="IPR016181">
    <property type="entry name" value="Acyl_CoA_acyltransferase"/>
</dbReference>
<feature type="domain" description="N-acetyltransferase" evidence="1">
    <location>
        <begin position="14"/>
        <end position="100"/>
    </location>
</feature>
<dbReference type="Proteomes" id="UP000003111">
    <property type="component" value="Unassembled WGS sequence"/>
</dbReference>
<sequence length="100" mass="11118">MVVDHLMTDTPEVRRNDDAGRYEILADGQVAGYTEFRADGDVLTFPHTVVESAFEGRGLAGTLVAEALDDVRRRGQKIVPTCAYVRHFVEKHPEYADLVA</sequence>
<name>E2SFL8_9ACTN</name>
<dbReference type="PANTHER" id="PTHR31435">
    <property type="entry name" value="PROTEIN NATD1"/>
    <property type="match status" value="1"/>
</dbReference>
<comment type="caution">
    <text evidence="2">The sequence shown here is derived from an EMBL/GenBank/DDBJ whole genome shotgun (WGS) entry which is preliminary data.</text>
</comment>
<dbReference type="HOGENOM" id="CLU_132888_0_0_11"/>
<reference evidence="2" key="1">
    <citation type="submission" date="2010-08" db="EMBL/GenBank/DDBJ databases">
        <authorList>
            <person name="Muzny D."/>
            <person name="Qin X."/>
            <person name="Buhay C."/>
            <person name="Dugan-Rocha S."/>
            <person name="Ding Y."/>
            <person name="Chen G."/>
            <person name="Hawes A."/>
            <person name="Holder M."/>
            <person name="Jhangiani S."/>
            <person name="Johnson A."/>
            <person name="Khan Z."/>
            <person name="Li Z."/>
            <person name="Liu W."/>
            <person name="Liu X."/>
            <person name="Perez L."/>
            <person name="Shen H."/>
            <person name="Wang Q."/>
            <person name="Watt J."/>
            <person name="Xi L."/>
            <person name="Xin Y."/>
            <person name="Zhou J."/>
            <person name="Deng J."/>
            <person name="Jiang H."/>
            <person name="Liu Y."/>
            <person name="Qu J."/>
            <person name="Song X.-Z."/>
            <person name="Zhang L."/>
            <person name="Villasana D."/>
            <person name="Johnson A."/>
            <person name="Liu J."/>
            <person name="Liyanage D."/>
            <person name="Lorensuhewa L."/>
            <person name="Robinson T."/>
            <person name="Song A."/>
            <person name="Song B.-B."/>
            <person name="Dinh H."/>
            <person name="Thornton R."/>
            <person name="Coyle M."/>
            <person name="Francisco L."/>
            <person name="Jackson L."/>
            <person name="Javaid M."/>
            <person name="Korchina V."/>
            <person name="Kovar C."/>
            <person name="Mata R."/>
            <person name="Mathew T."/>
            <person name="Ngo R."/>
            <person name="Nguyen L."/>
            <person name="Nguyen N."/>
            <person name="Okwuonu G."/>
            <person name="Ongeri F."/>
            <person name="Pham C."/>
            <person name="Simmons D."/>
            <person name="Wilczek-Boney K."/>
            <person name="Hale W."/>
            <person name="Jakkamsetti A."/>
            <person name="Pham P."/>
            <person name="Ruth R."/>
            <person name="San Lucas F."/>
            <person name="Warren J."/>
            <person name="Zhang J."/>
            <person name="Zhao Z."/>
            <person name="Zhou C."/>
            <person name="Zhu D."/>
            <person name="Lee S."/>
            <person name="Bess C."/>
            <person name="Blankenburg K."/>
            <person name="Forbes L."/>
            <person name="Fu Q."/>
            <person name="Gubbala S."/>
            <person name="Hirani K."/>
            <person name="Jayaseelan J.C."/>
            <person name="Lara F."/>
            <person name="Munidasa M."/>
            <person name="Palculict T."/>
            <person name="Patil S."/>
            <person name="Pu L.-L."/>
            <person name="Saada N."/>
            <person name="Tang L."/>
            <person name="Weissenberger G."/>
            <person name="Zhu Y."/>
            <person name="Hemphill L."/>
            <person name="Shang Y."/>
            <person name="Youmans B."/>
            <person name="Ayvaz T."/>
            <person name="Ross M."/>
            <person name="Santibanez J."/>
            <person name="Aqrawi P."/>
            <person name="Gross S."/>
            <person name="Joshi V."/>
            <person name="Fowler G."/>
            <person name="Nazareth L."/>
            <person name="Reid J."/>
            <person name="Worley K."/>
            <person name="Petrosino J."/>
            <person name="Highlander S."/>
            <person name="Gibbs R."/>
        </authorList>
    </citation>
    <scope>NUCLEOTIDE SEQUENCE [LARGE SCALE GENOMIC DNA]</scope>
    <source>
        <strain evidence="2">DSM 15272</strain>
    </source>
</reference>
<dbReference type="SUPFAM" id="SSF55729">
    <property type="entry name" value="Acyl-CoA N-acyltransferases (Nat)"/>
    <property type="match status" value="1"/>
</dbReference>
<dbReference type="InterPro" id="IPR031165">
    <property type="entry name" value="GNAT_YJDJ"/>
</dbReference>
<proteinExistence type="predicted"/>
<organism evidence="2 3">
    <name type="scientific">Aeromicrobium marinum DSM 15272</name>
    <dbReference type="NCBI Taxonomy" id="585531"/>
    <lineage>
        <taxon>Bacteria</taxon>
        <taxon>Bacillati</taxon>
        <taxon>Actinomycetota</taxon>
        <taxon>Actinomycetes</taxon>
        <taxon>Propionibacteriales</taxon>
        <taxon>Nocardioidaceae</taxon>
        <taxon>Aeromicrobium</taxon>
    </lineage>
</organism>